<proteinExistence type="predicted"/>
<dbReference type="SUPFAM" id="SSF52833">
    <property type="entry name" value="Thioredoxin-like"/>
    <property type="match status" value="1"/>
</dbReference>
<dbReference type="Gene3D" id="3.40.30.10">
    <property type="entry name" value="Glutaredoxin"/>
    <property type="match status" value="1"/>
</dbReference>
<organism evidence="1 2">
    <name type="scientific">Halalkalibacter oceani</name>
    <dbReference type="NCBI Taxonomy" id="1653776"/>
    <lineage>
        <taxon>Bacteria</taxon>
        <taxon>Bacillati</taxon>
        <taxon>Bacillota</taxon>
        <taxon>Bacilli</taxon>
        <taxon>Bacillales</taxon>
        <taxon>Bacillaceae</taxon>
        <taxon>Halalkalibacter</taxon>
    </lineage>
</organism>
<dbReference type="Proteomes" id="UP001139179">
    <property type="component" value="Unassembled WGS sequence"/>
</dbReference>
<sequence length="217" mass="24806">MKVTNITLFTMSACPLGRTMRHVLEEVTTLLPELTFSIVFIDLEPELTNEARISNNPTTLFRDKNGKEVNRVEGFMETDEVIQLIKTKKNYTTLPSGAKREKSVESYTIYLLNGDALEAVDIDFTNPTPVKTPRITAINLLLEADLQPLINPFPDSATLELVEFEEDLARVYIIHEEKTISERNAYKMKRCLQQTLHSFGIEKVELILKDYKTHNSI</sequence>
<dbReference type="RefSeq" id="WP_251224584.1">
    <property type="nucleotide sequence ID" value="NZ_JAMBOL010000023.1"/>
</dbReference>
<comment type="caution">
    <text evidence="1">The sequence shown here is derived from an EMBL/GenBank/DDBJ whole genome shotgun (WGS) entry which is preliminary data.</text>
</comment>
<protein>
    <submittedName>
        <fullName evidence="1">Thioredoxin family protein</fullName>
    </submittedName>
</protein>
<dbReference type="InterPro" id="IPR036249">
    <property type="entry name" value="Thioredoxin-like_sf"/>
</dbReference>
<gene>
    <name evidence="1" type="ORF">M3202_17660</name>
</gene>
<accession>A0A9X2DRU7</accession>
<dbReference type="EMBL" id="JAMBOL010000023">
    <property type="protein sequence ID" value="MCM3715884.1"/>
    <property type="molecule type" value="Genomic_DNA"/>
</dbReference>
<dbReference type="AlphaFoldDB" id="A0A9X2DRU7"/>
<keyword evidence="2" id="KW-1185">Reference proteome</keyword>
<evidence type="ECO:0000313" key="1">
    <source>
        <dbReference type="EMBL" id="MCM3715884.1"/>
    </source>
</evidence>
<reference evidence="1" key="1">
    <citation type="submission" date="2022-05" db="EMBL/GenBank/DDBJ databases">
        <title>Comparative Genomics of Spacecraft Associated Microbes.</title>
        <authorList>
            <person name="Tran M.T."/>
            <person name="Wright A."/>
            <person name="Seuylemezian A."/>
            <person name="Eisen J."/>
            <person name="Coil D."/>
        </authorList>
    </citation>
    <scope>NUCLEOTIDE SEQUENCE</scope>
    <source>
        <strain evidence="1">214.1.1</strain>
    </source>
</reference>
<dbReference type="CDD" id="cd02947">
    <property type="entry name" value="TRX_family"/>
    <property type="match status" value="1"/>
</dbReference>
<name>A0A9X2DRU7_9BACI</name>
<evidence type="ECO:0000313" key="2">
    <source>
        <dbReference type="Proteomes" id="UP001139179"/>
    </source>
</evidence>